<feature type="signal peptide" evidence="7">
    <location>
        <begin position="1"/>
        <end position="17"/>
    </location>
</feature>
<evidence type="ECO:0000256" key="2">
    <source>
        <dbReference type="ARBA" id="ARBA00022670"/>
    </source>
</evidence>
<keyword evidence="10" id="KW-1185">Reference proteome</keyword>
<dbReference type="PROSITE" id="PS51767">
    <property type="entry name" value="PEPTIDASE_A1"/>
    <property type="match status" value="1"/>
</dbReference>
<dbReference type="Gene3D" id="2.40.70.10">
    <property type="entry name" value="Acid Proteases"/>
    <property type="match status" value="2"/>
</dbReference>
<dbReference type="Proteomes" id="UP000653305">
    <property type="component" value="Unassembled WGS sequence"/>
</dbReference>
<proteinExistence type="inferred from homology"/>
<feature type="active site" evidence="5">
    <location>
        <position position="266"/>
    </location>
</feature>
<dbReference type="FunFam" id="2.40.70.10:FF:000015">
    <property type="entry name" value="Aspartyl protease family protein"/>
    <property type="match status" value="1"/>
</dbReference>
<evidence type="ECO:0000256" key="4">
    <source>
        <dbReference type="ARBA" id="ARBA00022801"/>
    </source>
</evidence>
<evidence type="ECO:0000256" key="7">
    <source>
        <dbReference type="SAM" id="SignalP"/>
    </source>
</evidence>
<evidence type="ECO:0000256" key="5">
    <source>
        <dbReference type="PIRSR" id="PIRSR601461-1"/>
    </source>
</evidence>
<organism evidence="9 10">
    <name type="scientific">Phtheirospermum japonicum</name>
    <dbReference type="NCBI Taxonomy" id="374723"/>
    <lineage>
        <taxon>Eukaryota</taxon>
        <taxon>Viridiplantae</taxon>
        <taxon>Streptophyta</taxon>
        <taxon>Embryophyta</taxon>
        <taxon>Tracheophyta</taxon>
        <taxon>Spermatophyta</taxon>
        <taxon>Magnoliopsida</taxon>
        <taxon>eudicotyledons</taxon>
        <taxon>Gunneridae</taxon>
        <taxon>Pentapetalae</taxon>
        <taxon>asterids</taxon>
        <taxon>lamiids</taxon>
        <taxon>Lamiales</taxon>
        <taxon>Orobanchaceae</taxon>
        <taxon>Orobanchaceae incertae sedis</taxon>
        <taxon>Phtheirospermum</taxon>
    </lineage>
</organism>
<dbReference type="PROSITE" id="PS00141">
    <property type="entry name" value="ASP_PROTEASE"/>
    <property type="match status" value="1"/>
</dbReference>
<protein>
    <submittedName>
        <fullName evidence="9">Aspartic proteinase asp1</fullName>
    </submittedName>
</protein>
<dbReference type="InterPro" id="IPR021109">
    <property type="entry name" value="Peptidase_aspartic_dom_sf"/>
</dbReference>
<feature type="active site" evidence="5">
    <location>
        <position position="71"/>
    </location>
</feature>
<keyword evidence="2 6" id="KW-0645">Protease</keyword>
<dbReference type="EMBL" id="BMAC01000201">
    <property type="protein sequence ID" value="GFP89825.1"/>
    <property type="molecule type" value="Genomic_DNA"/>
</dbReference>
<dbReference type="PANTHER" id="PTHR13683">
    <property type="entry name" value="ASPARTYL PROTEASES"/>
    <property type="match status" value="1"/>
</dbReference>
<feature type="chain" id="PRO_5032982454" evidence="7">
    <location>
        <begin position="18"/>
        <end position="402"/>
    </location>
</feature>
<feature type="domain" description="Peptidase A1" evidence="8">
    <location>
        <begin position="53"/>
        <end position="393"/>
    </location>
</feature>
<dbReference type="PANTHER" id="PTHR13683:SF227">
    <property type="entry name" value="EUKARYOTIC ASPARTYL PROTEASE FAMILY PROTEIN"/>
    <property type="match status" value="1"/>
</dbReference>
<evidence type="ECO:0000259" key="8">
    <source>
        <dbReference type="PROSITE" id="PS51767"/>
    </source>
</evidence>
<dbReference type="InterPro" id="IPR001969">
    <property type="entry name" value="Aspartic_peptidase_AS"/>
</dbReference>
<dbReference type="OrthoDB" id="2747330at2759"/>
<dbReference type="AlphaFoldDB" id="A0A830C371"/>
<dbReference type="Pfam" id="PF14541">
    <property type="entry name" value="TAXi_C"/>
    <property type="match status" value="1"/>
</dbReference>
<accession>A0A830C371</accession>
<dbReference type="InterPro" id="IPR001461">
    <property type="entry name" value="Aspartic_peptidase_A1"/>
</dbReference>
<keyword evidence="3 6" id="KW-0064">Aspartyl protease</keyword>
<dbReference type="InterPro" id="IPR032799">
    <property type="entry name" value="TAXi_C"/>
</dbReference>
<dbReference type="Pfam" id="PF14543">
    <property type="entry name" value="TAXi_N"/>
    <property type="match status" value="1"/>
</dbReference>
<comment type="similarity">
    <text evidence="1 6">Belongs to the peptidase A1 family.</text>
</comment>
<evidence type="ECO:0000313" key="10">
    <source>
        <dbReference type="Proteomes" id="UP000653305"/>
    </source>
</evidence>
<evidence type="ECO:0000256" key="1">
    <source>
        <dbReference type="ARBA" id="ARBA00007447"/>
    </source>
</evidence>
<name>A0A830C371_9LAMI</name>
<dbReference type="SUPFAM" id="SSF50630">
    <property type="entry name" value="Acid proteases"/>
    <property type="match status" value="1"/>
</dbReference>
<dbReference type="InterPro" id="IPR032861">
    <property type="entry name" value="TAXi_N"/>
</dbReference>
<reference evidence="9" key="1">
    <citation type="submission" date="2020-07" db="EMBL/GenBank/DDBJ databases">
        <title>Ethylene signaling mediates host invasion by parasitic plants.</title>
        <authorList>
            <person name="Yoshida S."/>
        </authorList>
    </citation>
    <scope>NUCLEOTIDE SEQUENCE</scope>
    <source>
        <strain evidence="9">Okayama</strain>
    </source>
</reference>
<dbReference type="GO" id="GO:0006508">
    <property type="term" value="P:proteolysis"/>
    <property type="evidence" value="ECO:0007669"/>
    <property type="project" value="UniProtKB-KW"/>
</dbReference>
<evidence type="ECO:0000313" key="9">
    <source>
        <dbReference type="EMBL" id="GFP89825.1"/>
    </source>
</evidence>
<evidence type="ECO:0000256" key="6">
    <source>
        <dbReference type="RuleBase" id="RU000454"/>
    </source>
</evidence>
<sequence>MYVKALVLYFLAWITAAYQPLNFTEMKPDSGVGSEGSSFYFPIDGNVYPLGYYTVTISIGNPPKQFVLDVDTGSDLTWVTYIGAVPFSKRPPNPYKPPENSIVKCRDLECEALGYLGNNEAEPPDAQCHYLVDYADGGSSMGLLVKDSFTLTMRDGTTVTPQLAFGCGYDNRKPSIQQTINDGILGLGKGAPSILKQLSDIGVIRNVVGHCLRSQGGGYLFFGDIPVLGIVWKKIWSDDEQYSLGSANILLDGEATDIRDLEIIFDSGSTYTYLNSEVYGALLDLVKRNLNGLNEVTDTALQDLPICWQGPFESFDDFASHFKPLALNFTDEKNVQFQMDLKSYLIIGESKNVCFGILNGTEVGLEDMNVIGDISMQDKLVIYDNENGKVGWAAIDTCDKKF</sequence>
<dbReference type="PRINTS" id="PR00792">
    <property type="entry name" value="PEPSIN"/>
</dbReference>
<dbReference type="InterPro" id="IPR033121">
    <property type="entry name" value="PEPTIDASE_A1"/>
</dbReference>
<gene>
    <name evidence="9" type="ORF">PHJA_001126300</name>
</gene>
<comment type="caution">
    <text evidence="9">The sequence shown here is derived from an EMBL/GenBank/DDBJ whole genome shotgun (WGS) entry which is preliminary data.</text>
</comment>
<keyword evidence="4 6" id="KW-0378">Hydrolase</keyword>
<keyword evidence="7" id="KW-0732">Signal</keyword>
<evidence type="ECO:0000256" key="3">
    <source>
        <dbReference type="ARBA" id="ARBA00022750"/>
    </source>
</evidence>
<dbReference type="GO" id="GO:0004190">
    <property type="term" value="F:aspartic-type endopeptidase activity"/>
    <property type="evidence" value="ECO:0007669"/>
    <property type="project" value="UniProtKB-KW"/>
</dbReference>